<organism evidence="2 3">
    <name type="scientific">Cyphomyrmex costatus</name>
    <dbReference type="NCBI Taxonomy" id="456900"/>
    <lineage>
        <taxon>Eukaryota</taxon>
        <taxon>Metazoa</taxon>
        <taxon>Ecdysozoa</taxon>
        <taxon>Arthropoda</taxon>
        <taxon>Hexapoda</taxon>
        <taxon>Insecta</taxon>
        <taxon>Pterygota</taxon>
        <taxon>Neoptera</taxon>
        <taxon>Endopterygota</taxon>
        <taxon>Hymenoptera</taxon>
        <taxon>Apocrita</taxon>
        <taxon>Aculeata</taxon>
        <taxon>Formicoidea</taxon>
        <taxon>Formicidae</taxon>
        <taxon>Myrmicinae</taxon>
        <taxon>Cyphomyrmex</taxon>
    </lineage>
</organism>
<dbReference type="AlphaFoldDB" id="A0A195C5K1"/>
<reference evidence="2 3" key="1">
    <citation type="submission" date="2016-03" db="EMBL/GenBank/DDBJ databases">
        <title>Cyphomyrmex costatus WGS genome.</title>
        <authorList>
            <person name="Nygaard S."/>
            <person name="Hu H."/>
            <person name="Boomsma J."/>
            <person name="Zhang G."/>
        </authorList>
    </citation>
    <scope>NUCLEOTIDE SEQUENCE [LARGE SCALE GENOMIC DNA]</scope>
    <source>
        <strain evidence="2">MS0001</strain>
        <tissue evidence="2">Whole body</tissue>
    </source>
</reference>
<evidence type="ECO:0000313" key="3">
    <source>
        <dbReference type="Proteomes" id="UP000078542"/>
    </source>
</evidence>
<evidence type="ECO:0000313" key="2">
    <source>
        <dbReference type="EMBL" id="KYM95461.1"/>
    </source>
</evidence>
<gene>
    <name evidence="2" type="ORF">ALC62_13889</name>
</gene>
<proteinExistence type="predicted"/>
<evidence type="ECO:0000256" key="1">
    <source>
        <dbReference type="SAM" id="MobiDB-lite"/>
    </source>
</evidence>
<accession>A0A195C5K1</accession>
<feature type="region of interest" description="Disordered" evidence="1">
    <location>
        <begin position="1"/>
        <end position="20"/>
    </location>
</feature>
<sequence length="83" mass="9412">MMFNFDPARRNFQPKGDPRERWCINNRGNPFFSRVIRGGEIAHKEPGPPAQTGVSGGPLKRILISDCCYLNAQWHGQEDQQNG</sequence>
<dbReference type="Proteomes" id="UP000078542">
    <property type="component" value="Unassembled WGS sequence"/>
</dbReference>
<protein>
    <submittedName>
        <fullName evidence="2">Uncharacterized protein</fullName>
    </submittedName>
</protein>
<name>A0A195C5K1_9HYME</name>
<keyword evidence="3" id="KW-1185">Reference proteome</keyword>
<dbReference type="EMBL" id="KQ978292">
    <property type="protein sequence ID" value="KYM95461.1"/>
    <property type="molecule type" value="Genomic_DNA"/>
</dbReference>